<dbReference type="InterPro" id="IPR039607">
    <property type="entry name" value="VQ_8/17/18/20/21/25"/>
</dbReference>
<dbReference type="Pfam" id="PF05678">
    <property type="entry name" value="VQ"/>
    <property type="match status" value="1"/>
</dbReference>
<dbReference type="PANTHER" id="PTHR33143">
    <property type="entry name" value="F16F4.1 PROTEIN-RELATED"/>
    <property type="match status" value="1"/>
</dbReference>
<reference evidence="3 4" key="1">
    <citation type="journal article" date="2021" name="BMC Genomics">
        <title>Datura genome reveals duplications of psychoactive alkaloid biosynthetic genes and high mutation rate following tissue culture.</title>
        <authorList>
            <person name="Rajewski A."/>
            <person name="Carter-House D."/>
            <person name="Stajich J."/>
            <person name="Litt A."/>
        </authorList>
    </citation>
    <scope>NUCLEOTIDE SEQUENCE [LARGE SCALE GENOMIC DNA]</scope>
    <source>
        <strain evidence="3">AR-01</strain>
    </source>
</reference>
<evidence type="ECO:0000259" key="2">
    <source>
        <dbReference type="Pfam" id="PF05678"/>
    </source>
</evidence>
<keyword evidence="4" id="KW-1185">Reference proteome</keyword>
<evidence type="ECO:0000256" key="1">
    <source>
        <dbReference type="SAM" id="MobiDB-lite"/>
    </source>
</evidence>
<evidence type="ECO:0000313" key="3">
    <source>
        <dbReference type="EMBL" id="MCD9558810.1"/>
    </source>
</evidence>
<dbReference type="InterPro" id="IPR008889">
    <property type="entry name" value="VQ"/>
</dbReference>
<dbReference type="EMBL" id="JACEIK010002062">
    <property type="protein sequence ID" value="MCD9558810.1"/>
    <property type="molecule type" value="Genomic_DNA"/>
</dbReference>
<dbReference type="PANTHER" id="PTHR33143:SF63">
    <property type="entry name" value="F16F4.1 PROTEIN"/>
    <property type="match status" value="1"/>
</dbReference>
<gene>
    <name evidence="3" type="ORF">HAX54_016430</name>
</gene>
<name>A0ABS8UK43_DATST</name>
<proteinExistence type="predicted"/>
<feature type="region of interest" description="Disordered" evidence="1">
    <location>
        <begin position="101"/>
        <end position="124"/>
    </location>
</feature>
<organism evidence="3 4">
    <name type="scientific">Datura stramonium</name>
    <name type="common">Jimsonweed</name>
    <name type="synonym">Common thornapple</name>
    <dbReference type="NCBI Taxonomy" id="4076"/>
    <lineage>
        <taxon>Eukaryota</taxon>
        <taxon>Viridiplantae</taxon>
        <taxon>Streptophyta</taxon>
        <taxon>Embryophyta</taxon>
        <taxon>Tracheophyta</taxon>
        <taxon>Spermatophyta</taxon>
        <taxon>Magnoliopsida</taxon>
        <taxon>eudicotyledons</taxon>
        <taxon>Gunneridae</taxon>
        <taxon>Pentapetalae</taxon>
        <taxon>asterids</taxon>
        <taxon>lamiids</taxon>
        <taxon>Solanales</taxon>
        <taxon>Solanaceae</taxon>
        <taxon>Solanoideae</taxon>
        <taxon>Datureae</taxon>
        <taxon>Datura</taxon>
    </lineage>
</organism>
<feature type="region of interest" description="Disordered" evidence="1">
    <location>
        <begin position="1"/>
        <end position="21"/>
    </location>
</feature>
<dbReference type="Proteomes" id="UP000823775">
    <property type="component" value="Unassembled WGS sequence"/>
</dbReference>
<feature type="compositionally biased region" description="Basic and acidic residues" evidence="1">
    <location>
        <begin position="1"/>
        <end position="12"/>
    </location>
</feature>
<protein>
    <recommendedName>
        <fullName evidence="2">VQ domain-containing protein</fullName>
    </recommendedName>
</protein>
<feature type="domain" description="VQ" evidence="2">
    <location>
        <begin position="79"/>
        <end position="104"/>
    </location>
</feature>
<evidence type="ECO:0000313" key="4">
    <source>
        <dbReference type="Proteomes" id="UP000823775"/>
    </source>
</evidence>
<sequence length="155" mass="17097">MNHAQCYDHGKPDQAIVSNNNNNNNVCSPLKINKSSHLIKKSSSNTLSSSSSSSSLYNGVAAITIPQQQQPRHPVIIYTHSPKVIHTHPRDFMALVQKLTGLSPEDDPSSPSHPFRTMRQHPKSEPIIEEEEGPISVMTMNPLRLSRTKITVAAV</sequence>
<comment type="caution">
    <text evidence="3">The sequence shown here is derived from an EMBL/GenBank/DDBJ whole genome shotgun (WGS) entry which is preliminary data.</text>
</comment>
<accession>A0ABS8UK43</accession>